<name>A0A4R4FEI5_9FIRM</name>
<organism evidence="1 2">
    <name type="scientific">Extibacter muris</name>
    <dbReference type="NCBI Taxonomy" id="1796622"/>
    <lineage>
        <taxon>Bacteria</taxon>
        <taxon>Bacillati</taxon>
        <taxon>Bacillota</taxon>
        <taxon>Clostridia</taxon>
        <taxon>Lachnospirales</taxon>
        <taxon>Lachnospiraceae</taxon>
        <taxon>Extibacter</taxon>
    </lineage>
</organism>
<evidence type="ECO:0000313" key="1">
    <source>
        <dbReference type="EMBL" id="TDA22044.1"/>
    </source>
</evidence>
<reference evidence="1 2" key="1">
    <citation type="journal article" date="2016" name="Nat. Microbiol.">
        <title>The Mouse Intestinal Bacterial Collection (miBC) provides host-specific insight into cultured diversity and functional potential of the gut microbiota.</title>
        <authorList>
            <person name="Lagkouvardos I."/>
            <person name="Pukall R."/>
            <person name="Abt B."/>
            <person name="Foesel B.U."/>
            <person name="Meier-Kolthoff J.P."/>
            <person name="Kumar N."/>
            <person name="Bresciani A."/>
            <person name="Martinez I."/>
            <person name="Just S."/>
            <person name="Ziegler C."/>
            <person name="Brugiroux S."/>
            <person name="Garzetti D."/>
            <person name="Wenning M."/>
            <person name="Bui T.P."/>
            <person name="Wang J."/>
            <person name="Hugenholtz F."/>
            <person name="Plugge C.M."/>
            <person name="Peterson D.A."/>
            <person name="Hornef M.W."/>
            <person name="Baines J.F."/>
            <person name="Smidt H."/>
            <person name="Walter J."/>
            <person name="Kristiansen K."/>
            <person name="Nielsen H.B."/>
            <person name="Haller D."/>
            <person name="Overmann J."/>
            <person name="Stecher B."/>
            <person name="Clavel T."/>
        </authorList>
    </citation>
    <scope>NUCLEOTIDE SEQUENCE [LARGE SCALE GENOMIC DNA]</scope>
    <source>
        <strain evidence="1 2">DSM 28560</strain>
    </source>
</reference>
<sequence>MEQKRESDMTKKEKRQLEIRKLKAMSTGGKIEYIWMYYKAWFAAALLAAAAVYLGAAMYQGSRANVAVSVVIVGGNAQDTDKLEREIKEYLHANEKHDTVRIQANISGEDDTSASETALTTLIGANSVDVLICPEEVYVRYKEQGGFDGDALVLANEGAIKELVDVRYDEIYAGIPVNAQHKQAAQKVLELINDIDNIWK</sequence>
<evidence type="ECO:0008006" key="3">
    <source>
        <dbReference type="Google" id="ProtNLM"/>
    </source>
</evidence>
<evidence type="ECO:0000313" key="2">
    <source>
        <dbReference type="Proteomes" id="UP000295710"/>
    </source>
</evidence>
<dbReference type="RefSeq" id="WP_132276728.1">
    <property type="nucleotide sequence ID" value="NZ_JAOBST010000048.1"/>
</dbReference>
<accession>A0A4R4FEI5</accession>
<dbReference type="Proteomes" id="UP000295710">
    <property type="component" value="Unassembled WGS sequence"/>
</dbReference>
<comment type="caution">
    <text evidence="1">The sequence shown here is derived from an EMBL/GenBank/DDBJ whole genome shotgun (WGS) entry which is preliminary data.</text>
</comment>
<keyword evidence="2" id="KW-1185">Reference proteome</keyword>
<dbReference type="AlphaFoldDB" id="A0A4R4FEI5"/>
<proteinExistence type="predicted"/>
<gene>
    <name evidence="1" type="ORF">E1963_07250</name>
</gene>
<protein>
    <recommendedName>
        <fullName evidence="3">Extracellular solute-binding protein</fullName>
    </recommendedName>
</protein>
<dbReference type="EMBL" id="SMMX01000005">
    <property type="protein sequence ID" value="TDA22044.1"/>
    <property type="molecule type" value="Genomic_DNA"/>
</dbReference>